<dbReference type="EMBL" id="JAGTAR010000052">
    <property type="protein sequence ID" value="MBR8538156.1"/>
    <property type="molecule type" value="Genomic_DNA"/>
</dbReference>
<dbReference type="PANTHER" id="PTHR41339">
    <property type="entry name" value="LIPL48"/>
    <property type="match status" value="1"/>
</dbReference>
<reference evidence="1" key="1">
    <citation type="journal article" date="2018" name="Int. J. Syst. Evol. Microbiol.">
        <title>Carboxylicivirga sediminis sp. nov., isolated from coastal sediment.</title>
        <authorList>
            <person name="Wang F.Q."/>
            <person name="Ren L.H."/>
            <person name="Zou R.J."/>
            <person name="Sun Y.Z."/>
            <person name="Liu X.J."/>
            <person name="Jiang F."/>
            <person name="Liu L.J."/>
        </authorList>
    </citation>
    <scope>NUCLEOTIDE SEQUENCE</scope>
    <source>
        <strain evidence="1">JR1</strain>
    </source>
</reference>
<dbReference type="InterPro" id="IPR011050">
    <property type="entry name" value="Pectin_lyase_fold/virulence"/>
</dbReference>
<gene>
    <name evidence="1" type="ORF">KDU71_21475</name>
</gene>
<evidence type="ECO:0008006" key="3">
    <source>
        <dbReference type="Google" id="ProtNLM"/>
    </source>
</evidence>
<organism evidence="1 2">
    <name type="scientific">Carboxylicivirga sediminis</name>
    <dbReference type="NCBI Taxonomy" id="2006564"/>
    <lineage>
        <taxon>Bacteria</taxon>
        <taxon>Pseudomonadati</taxon>
        <taxon>Bacteroidota</taxon>
        <taxon>Bacteroidia</taxon>
        <taxon>Marinilabiliales</taxon>
        <taxon>Marinilabiliaceae</taxon>
        <taxon>Carboxylicivirga</taxon>
    </lineage>
</organism>
<dbReference type="SUPFAM" id="SSF51126">
    <property type="entry name" value="Pectin lyase-like"/>
    <property type="match status" value="1"/>
</dbReference>
<dbReference type="AlphaFoldDB" id="A0A941IYR2"/>
<protein>
    <recommendedName>
        <fullName evidence="3">Lipoprotein</fullName>
    </recommendedName>
</protein>
<sequence length="396" mass="41852">MKKLFFALAIFSTLLAACNDDDDKKKDQDENILEGNITDVKELDPAVEYRLIGALTVKEGGELVIPAGTVIKAEIGFDKYILVEMGGKIMAEGTADKPVTFMSGAASPKAGYWGGIIINGKAKVSGAGASGTNQGSTEIDGSIKYGGNDNADNSGKLTYVKLFHTGAKVDAETEHNGLTLNGVGNGTIIENLYIAEGSDDGIEFFGGSVNVKNLLVVNSQDDMFDITQGWTGTLDNAYGIWEAPFLTDEGDPRGIEADGNLDGKGPDHVDQSDFTIKNVSIVVNAPKADDKTYMHDAIKIRRGAKATITNCLVWNISGEVKDFVDVVDKRGGATDDTSIACTYKGIAYVGNEVTRETANEDGSGTITSDATVTVSDSNTGANTSVFSWTGYSFPAN</sequence>
<name>A0A941IYR2_9BACT</name>
<comment type="caution">
    <text evidence="1">The sequence shown here is derived from an EMBL/GenBank/DDBJ whole genome shotgun (WGS) entry which is preliminary data.</text>
</comment>
<keyword evidence="2" id="KW-1185">Reference proteome</keyword>
<dbReference type="PROSITE" id="PS51257">
    <property type="entry name" value="PROKAR_LIPOPROTEIN"/>
    <property type="match status" value="1"/>
</dbReference>
<proteinExistence type="predicted"/>
<dbReference type="PANTHER" id="PTHR41339:SF1">
    <property type="entry name" value="SECRETED PROTEIN"/>
    <property type="match status" value="1"/>
</dbReference>
<dbReference type="RefSeq" id="WP_212193180.1">
    <property type="nucleotide sequence ID" value="NZ_JAGTAR010000052.1"/>
</dbReference>
<dbReference type="Proteomes" id="UP000679220">
    <property type="component" value="Unassembled WGS sequence"/>
</dbReference>
<accession>A0A941IYR2</accession>
<evidence type="ECO:0000313" key="1">
    <source>
        <dbReference type="EMBL" id="MBR8538156.1"/>
    </source>
</evidence>
<evidence type="ECO:0000313" key="2">
    <source>
        <dbReference type="Proteomes" id="UP000679220"/>
    </source>
</evidence>
<reference evidence="1" key="2">
    <citation type="submission" date="2021-04" db="EMBL/GenBank/DDBJ databases">
        <authorList>
            <person name="Zhang T."/>
            <person name="Zhang Y."/>
            <person name="Lu D."/>
            <person name="Zuo D."/>
            <person name="Du Z."/>
        </authorList>
    </citation>
    <scope>NUCLEOTIDE SEQUENCE</scope>
    <source>
        <strain evidence="1">JR1</strain>
    </source>
</reference>